<dbReference type="InterPro" id="IPR004864">
    <property type="entry name" value="LEA_2"/>
</dbReference>
<dbReference type="SUPFAM" id="SSF117070">
    <property type="entry name" value="LEA14-like"/>
    <property type="match status" value="1"/>
</dbReference>
<dbReference type="Gramene" id="RZC63083">
    <property type="protein sequence ID" value="RZC63083"/>
    <property type="gene ID" value="C5167_024857"/>
</dbReference>
<name>A0A4Y7JPP5_PAPSO</name>
<reference evidence="7" key="2">
    <citation type="journal article" date="2019" name="Plant Physiol.">
        <title>Purine permease-type benzylisoquinoline alkaloid transporters in opium poppy.</title>
        <authorList>
            <person name="Dastmalchi M."/>
            <person name="Chang L."/>
            <person name="Chen R."/>
            <person name="Yu L."/>
            <person name="Chen X."/>
            <person name="Hagel J."/>
            <person name="Facchini P.J."/>
        </authorList>
    </citation>
    <scope>NUCLEOTIDE SEQUENCE</scope>
</reference>
<evidence type="ECO:0000313" key="8">
    <source>
        <dbReference type="EMBL" id="RZC63083.1"/>
    </source>
</evidence>
<dbReference type="EMBL" id="MH838000">
    <property type="protein sequence ID" value="QBG82592.1"/>
    <property type="molecule type" value="Genomic_DNA"/>
</dbReference>
<sequence length="192" mass="21771">MLCSKVHLQDYFCILIALGLAVLNVWLILRPINHLNFNVTDASLTQFNLTDTDVLHYNLAVDLTLRNPNNNIGAHYYQIEARAFYDGRRFASVTLTPFYQGHKNTTILRPVFKGQKLLPSMGRQFSVQGEYNEDKADGKINIEVKIYLTMRFKAGAVTTFKVKPRVKCEFEVPLAGSSPANGFTPEKCKFGY</sequence>
<accession>A0A4Y7JPP5</accession>
<evidence type="ECO:0000256" key="3">
    <source>
        <dbReference type="ARBA" id="ARBA00022989"/>
    </source>
</evidence>
<dbReference type="OMA" id="TFERTQC"/>
<proteinExistence type="predicted"/>
<dbReference type="GO" id="GO:0005886">
    <property type="term" value="C:plasma membrane"/>
    <property type="evidence" value="ECO:0007669"/>
    <property type="project" value="TreeGrafter"/>
</dbReference>
<feature type="domain" description="Late embryogenesis abundant protein LEA-2 subgroup" evidence="6">
    <location>
        <begin position="63"/>
        <end position="156"/>
    </location>
</feature>
<dbReference type="PANTHER" id="PTHR31415">
    <property type="entry name" value="OS05G0367900 PROTEIN"/>
    <property type="match status" value="1"/>
</dbReference>
<dbReference type="PANTHER" id="PTHR31415:SF4">
    <property type="entry name" value="NDR1_HIN1-LIKE PROTEIN 3"/>
    <property type="match status" value="1"/>
</dbReference>
<keyword evidence="4 5" id="KW-0472">Membrane</keyword>
<evidence type="ECO:0000313" key="7">
    <source>
        <dbReference type="EMBL" id="QBG82592.1"/>
    </source>
</evidence>
<dbReference type="GO" id="GO:0098542">
    <property type="term" value="P:defense response to other organism"/>
    <property type="evidence" value="ECO:0007669"/>
    <property type="project" value="InterPro"/>
</dbReference>
<keyword evidence="2 5" id="KW-0812">Transmembrane</keyword>
<keyword evidence="3 5" id="KW-1133">Transmembrane helix</keyword>
<dbReference type="Pfam" id="PF03168">
    <property type="entry name" value="LEA_2"/>
    <property type="match status" value="1"/>
</dbReference>
<feature type="transmembrane region" description="Helical" evidence="5">
    <location>
        <begin position="12"/>
        <end position="29"/>
    </location>
</feature>
<evidence type="ECO:0000256" key="2">
    <source>
        <dbReference type="ARBA" id="ARBA00022692"/>
    </source>
</evidence>
<dbReference type="InterPro" id="IPR044839">
    <property type="entry name" value="NDR1-like"/>
</dbReference>
<evidence type="ECO:0000256" key="4">
    <source>
        <dbReference type="ARBA" id="ARBA00023136"/>
    </source>
</evidence>
<dbReference type="EMBL" id="CM010719">
    <property type="protein sequence ID" value="RZC63083.1"/>
    <property type="molecule type" value="Genomic_DNA"/>
</dbReference>
<dbReference type="Proteomes" id="UP000316621">
    <property type="component" value="Chromosome 5"/>
</dbReference>
<evidence type="ECO:0000313" key="9">
    <source>
        <dbReference type="Proteomes" id="UP000316621"/>
    </source>
</evidence>
<gene>
    <name evidence="8" type="ORF">C5167_024857</name>
</gene>
<evidence type="ECO:0000256" key="5">
    <source>
        <dbReference type="SAM" id="Phobius"/>
    </source>
</evidence>
<comment type="subcellular location">
    <subcellularLocation>
        <location evidence="1">Membrane</location>
        <topology evidence="1">Single-pass membrane protein</topology>
    </subcellularLocation>
</comment>
<reference evidence="8 9" key="1">
    <citation type="journal article" date="2018" name="Science">
        <title>The opium poppy genome and morphinan production.</title>
        <authorList>
            <person name="Guo L."/>
            <person name="Winzer T."/>
            <person name="Yang X."/>
            <person name="Li Y."/>
            <person name="Ning Z."/>
            <person name="He Z."/>
            <person name="Teodor R."/>
            <person name="Lu Y."/>
            <person name="Bowser T.A."/>
            <person name="Graham I.A."/>
            <person name="Ye K."/>
        </authorList>
    </citation>
    <scope>NUCLEOTIDE SEQUENCE [LARGE SCALE GENOMIC DNA]</scope>
    <source>
        <strain evidence="9">cv. HN1</strain>
        <tissue evidence="8">Leaves</tissue>
    </source>
</reference>
<keyword evidence="9" id="KW-1185">Reference proteome</keyword>
<evidence type="ECO:0000259" key="6">
    <source>
        <dbReference type="Pfam" id="PF03168"/>
    </source>
</evidence>
<dbReference type="AlphaFoldDB" id="A0A4Y7JPP5"/>
<protein>
    <submittedName>
        <fullName evidence="7">Late embryogenesis abundant protein-like</fullName>
    </submittedName>
</protein>
<dbReference type="GO" id="GO:0009506">
    <property type="term" value="C:plasmodesma"/>
    <property type="evidence" value="ECO:0007669"/>
    <property type="project" value="TreeGrafter"/>
</dbReference>
<evidence type="ECO:0000256" key="1">
    <source>
        <dbReference type="ARBA" id="ARBA00004167"/>
    </source>
</evidence>
<organism evidence="8 9">
    <name type="scientific">Papaver somniferum</name>
    <name type="common">Opium poppy</name>
    <dbReference type="NCBI Taxonomy" id="3469"/>
    <lineage>
        <taxon>Eukaryota</taxon>
        <taxon>Viridiplantae</taxon>
        <taxon>Streptophyta</taxon>
        <taxon>Embryophyta</taxon>
        <taxon>Tracheophyta</taxon>
        <taxon>Spermatophyta</taxon>
        <taxon>Magnoliopsida</taxon>
        <taxon>Ranunculales</taxon>
        <taxon>Papaveraceae</taxon>
        <taxon>Papaveroideae</taxon>
        <taxon>Papaver</taxon>
    </lineage>
</organism>